<dbReference type="InterPro" id="IPR021741">
    <property type="entry name" value="DUF3311"/>
</dbReference>
<dbReference type="RefSeq" id="WP_378246993.1">
    <property type="nucleotide sequence ID" value="NZ_JBHRWK010000108.1"/>
</dbReference>
<dbReference type="Pfam" id="PF11755">
    <property type="entry name" value="DUF3311"/>
    <property type="match status" value="1"/>
</dbReference>
<keyword evidence="1" id="KW-1133">Transmembrane helix</keyword>
<reference evidence="3" key="1">
    <citation type="journal article" date="2019" name="Int. J. Syst. Evol. Microbiol.">
        <title>The Global Catalogue of Microorganisms (GCM) 10K type strain sequencing project: providing services to taxonomists for standard genome sequencing and annotation.</title>
        <authorList>
            <consortium name="The Broad Institute Genomics Platform"/>
            <consortium name="The Broad Institute Genome Sequencing Center for Infectious Disease"/>
            <person name="Wu L."/>
            <person name="Ma J."/>
        </authorList>
    </citation>
    <scope>NUCLEOTIDE SEQUENCE [LARGE SCALE GENOMIC DNA]</scope>
    <source>
        <strain evidence="3">CGMCC 4.7676</strain>
    </source>
</reference>
<name>A0ABV7PA77_9PSEU</name>
<feature type="transmembrane region" description="Helical" evidence="1">
    <location>
        <begin position="42"/>
        <end position="62"/>
    </location>
</feature>
<gene>
    <name evidence="2" type="ORF">ACFOSH_41865</name>
</gene>
<keyword evidence="1" id="KW-0472">Membrane</keyword>
<accession>A0ABV7PA77</accession>
<organism evidence="2 3">
    <name type="scientific">Amycolatopsis speibonae</name>
    <dbReference type="NCBI Taxonomy" id="1450224"/>
    <lineage>
        <taxon>Bacteria</taxon>
        <taxon>Bacillati</taxon>
        <taxon>Actinomycetota</taxon>
        <taxon>Actinomycetes</taxon>
        <taxon>Pseudonocardiales</taxon>
        <taxon>Pseudonocardiaceae</taxon>
        <taxon>Amycolatopsis</taxon>
    </lineage>
</organism>
<dbReference type="Proteomes" id="UP001595645">
    <property type="component" value="Unassembled WGS sequence"/>
</dbReference>
<evidence type="ECO:0000256" key="1">
    <source>
        <dbReference type="SAM" id="Phobius"/>
    </source>
</evidence>
<evidence type="ECO:0000313" key="3">
    <source>
        <dbReference type="Proteomes" id="UP001595645"/>
    </source>
</evidence>
<keyword evidence="3" id="KW-1185">Reference proteome</keyword>
<comment type="caution">
    <text evidence="2">The sequence shown here is derived from an EMBL/GenBank/DDBJ whole genome shotgun (WGS) entry which is preliminary data.</text>
</comment>
<evidence type="ECO:0000313" key="2">
    <source>
        <dbReference type="EMBL" id="MFC3456019.1"/>
    </source>
</evidence>
<protein>
    <submittedName>
        <fullName evidence="2">DUF3311 domain-containing protein</fullName>
    </submittedName>
</protein>
<dbReference type="EMBL" id="JBHRWK010000108">
    <property type="protein sequence ID" value="MFC3456019.1"/>
    <property type="molecule type" value="Genomic_DNA"/>
</dbReference>
<proteinExistence type="predicted"/>
<keyword evidence="1" id="KW-0812">Transmembrane</keyword>
<sequence>MMIRSWPSVLIGLFVPAFALLAGILVLSGSTASVLGIPVLFFWVFCCCPLTTLCLWISWRFFDRAHYPEDD</sequence>